<dbReference type="AlphaFoldDB" id="A0A1C6IWS3"/>
<protein>
    <submittedName>
        <fullName evidence="4">EamA-like transporter family</fullName>
    </submittedName>
</protein>
<dbReference type="InterPro" id="IPR037185">
    <property type="entry name" value="EmrE-like"/>
</dbReference>
<accession>A0A1C6IWS3</accession>
<dbReference type="GO" id="GO:0016020">
    <property type="term" value="C:membrane"/>
    <property type="evidence" value="ECO:0007669"/>
    <property type="project" value="InterPro"/>
</dbReference>
<feature type="transmembrane region" description="Helical" evidence="2">
    <location>
        <begin position="253"/>
        <end position="278"/>
    </location>
</feature>
<feature type="transmembrane region" description="Helical" evidence="2">
    <location>
        <begin position="77"/>
        <end position="100"/>
    </location>
</feature>
<dbReference type="InterPro" id="IPR000620">
    <property type="entry name" value="EamA_dom"/>
</dbReference>
<feature type="transmembrane region" description="Helical" evidence="2">
    <location>
        <begin position="225"/>
        <end position="241"/>
    </location>
</feature>
<evidence type="ECO:0000256" key="1">
    <source>
        <dbReference type="ARBA" id="ARBA00007362"/>
    </source>
</evidence>
<feature type="transmembrane region" description="Helical" evidence="2">
    <location>
        <begin position="135"/>
        <end position="153"/>
    </location>
</feature>
<comment type="similarity">
    <text evidence="1">Belongs to the EamA transporter family.</text>
</comment>
<keyword evidence="2" id="KW-0472">Membrane</keyword>
<evidence type="ECO:0000256" key="2">
    <source>
        <dbReference type="SAM" id="Phobius"/>
    </source>
</evidence>
<feature type="transmembrane region" description="Helical" evidence="2">
    <location>
        <begin position="112"/>
        <end position="129"/>
    </location>
</feature>
<keyword evidence="2" id="KW-0812">Transmembrane</keyword>
<dbReference type="EMBL" id="FMHG01000001">
    <property type="protein sequence ID" value="SCJ74198.1"/>
    <property type="molecule type" value="Genomic_DNA"/>
</dbReference>
<dbReference type="Pfam" id="PF00892">
    <property type="entry name" value="EamA"/>
    <property type="match status" value="1"/>
</dbReference>
<dbReference type="SUPFAM" id="SSF103481">
    <property type="entry name" value="Multidrug resistance efflux transporter EmrE"/>
    <property type="match status" value="2"/>
</dbReference>
<organism evidence="4">
    <name type="scientific">uncultured Anaerotruncus sp</name>
    <dbReference type="NCBI Taxonomy" id="905011"/>
    <lineage>
        <taxon>Bacteria</taxon>
        <taxon>Bacillati</taxon>
        <taxon>Bacillota</taxon>
        <taxon>Clostridia</taxon>
        <taxon>Eubacteriales</taxon>
        <taxon>Oscillospiraceae</taxon>
        <taxon>Anaerotruncus</taxon>
        <taxon>environmental samples</taxon>
    </lineage>
</organism>
<proteinExistence type="inferred from homology"/>
<keyword evidence="2" id="KW-1133">Transmembrane helix</keyword>
<feature type="transmembrane region" description="Helical" evidence="2">
    <location>
        <begin position="165"/>
        <end position="188"/>
    </location>
</feature>
<dbReference type="Gene3D" id="1.10.3730.20">
    <property type="match status" value="1"/>
</dbReference>
<name>A0A1C6IWS3_9FIRM</name>
<reference evidence="4" key="1">
    <citation type="submission" date="2015-09" db="EMBL/GenBank/DDBJ databases">
        <authorList>
            <consortium name="Pathogen Informatics"/>
        </authorList>
    </citation>
    <scope>NUCLEOTIDE SEQUENCE</scope>
    <source>
        <strain evidence="4">2789STDY5834896</strain>
    </source>
</reference>
<feature type="domain" description="EamA" evidence="3">
    <location>
        <begin position="169"/>
        <end position="301"/>
    </location>
</feature>
<evidence type="ECO:0000313" key="4">
    <source>
        <dbReference type="EMBL" id="SCJ74198.1"/>
    </source>
</evidence>
<sequence>MIYLLWAILLSGMVSMVFKFIEKKDCEGDYVTWVNYLFAASFSLVRAFQGGLAQQWGKMAQCTHSTLLTQKTVPNTLLLLTVLGAVSGICYLASLLLIRVSIAKNGLSITTIFGKFSFAFTAVFTLLLWREFPQGLGAVGFAIAVVGLLLMSGRRGAKEIQSVGVLFGLALINSTIEMFSKLFVQYGIERYKDLMVFTIFGSAAVYCTVYVALQLKKKTIRRGIRLRDILAGVAVGLPNVLTTTVQMRALERLPAAVVFSSISVGVLFLTVLVGRFVFKEKITRRQALCSLLAFAGVVLINL</sequence>
<evidence type="ECO:0000259" key="3">
    <source>
        <dbReference type="Pfam" id="PF00892"/>
    </source>
</evidence>
<feature type="transmembrane region" description="Helical" evidence="2">
    <location>
        <begin position="194"/>
        <end position="213"/>
    </location>
</feature>
<gene>
    <name evidence="4" type="ORF">SAMEA3545359_01735</name>
</gene>